<organism evidence="3 4">
    <name type="scientific">Ferroacidibacillus organovorans</name>
    <dbReference type="NCBI Taxonomy" id="1765683"/>
    <lineage>
        <taxon>Bacteria</taxon>
        <taxon>Bacillati</taxon>
        <taxon>Bacillota</taxon>
        <taxon>Bacilli</taxon>
        <taxon>Bacillales</taxon>
        <taxon>Alicyclobacillaceae</taxon>
        <taxon>Ferroacidibacillus</taxon>
    </lineage>
</organism>
<name>A0A117SXD7_9BACL</name>
<evidence type="ECO:0000313" key="3">
    <source>
        <dbReference type="EMBL" id="KUO95146.1"/>
    </source>
</evidence>
<dbReference type="OrthoDB" id="2375836at2"/>
<reference evidence="3 4" key="1">
    <citation type="submission" date="2015-12" db="EMBL/GenBank/DDBJ databases">
        <title>Draft genome sequence of Acidibacillus ferrooxidans ITV001, isolated from a chalcopyrite acid mine drainage site in Brazil.</title>
        <authorList>
            <person name="Dall'Agnol H."/>
            <person name="Nancucheo I."/>
            <person name="Johnson B."/>
            <person name="Oliveira R."/>
            <person name="Leite L."/>
            <person name="Pylro V."/>
            <person name="Nunes G.L."/>
            <person name="Tzotzos G."/>
            <person name="Fernandes G.R."/>
            <person name="Dutra J."/>
            <person name="Orellana S.C."/>
            <person name="Oliveira G."/>
        </authorList>
    </citation>
    <scope>NUCLEOTIDE SEQUENCE [LARGE SCALE GENOMIC DNA]</scope>
    <source>
        <strain evidence="4">ITV01</strain>
    </source>
</reference>
<dbReference type="NCBIfam" id="NF040801">
    <property type="entry name" value="spore_GerD"/>
    <property type="match status" value="1"/>
</dbReference>
<comment type="caution">
    <text evidence="3">The sequence shown here is derived from an EMBL/GenBank/DDBJ whole genome shotgun (WGS) entry which is preliminary data.</text>
</comment>
<protein>
    <recommendedName>
        <fullName evidence="2">Spore germination GerD central core domain-containing protein</fullName>
    </recommendedName>
</protein>
<evidence type="ECO:0000259" key="2">
    <source>
        <dbReference type="Pfam" id="PF17898"/>
    </source>
</evidence>
<evidence type="ECO:0000313" key="4">
    <source>
        <dbReference type="Proteomes" id="UP000053557"/>
    </source>
</evidence>
<dbReference type="AlphaFoldDB" id="A0A117SXD7"/>
<feature type="region of interest" description="Disordered" evidence="1">
    <location>
        <begin position="33"/>
        <end position="73"/>
    </location>
</feature>
<gene>
    <name evidence="3" type="ORF">ATW55_13415</name>
</gene>
<feature type="compositionally biased region" description="Low complexity" evidence="1">
    <location>
        <begin position="260"/>
        <end position="273"/>
    </location>
</feature>
<dbReference type="InterPro" id="IPR041262">
    <property type="entry name" value="GerD_central"/>
</dbReference>
<dbReference type="RefSeq" id="WP_153005156.1">
    <property type="nucleotide sequence ID" value="NZ_LPVJ01000058.1"/>
</dbReference>
<dbReference type="EMBL" id="LPVJ01000058">
    <property type="protein sequence ID" value="KUO95146.1"/>
    <property type="molecule type" value="Genomic_DNA"/>
</dbReference>
<sequence>MMKSAKNTVHFWLIGLGLTAALAGCGLGGSTSAEVSNVSSQGGSSSQGQDGQTAGQGGSPGSTGKPGQMSSGTAYPDLKAMVLDILHSKEGMATLRDTMTSPEFKRLSVVTQADISSAVEKTLQQGKNKNLLTEQMKDPQFAAAVVNASKEQLTSVQKQLMTDPAYQKDLLALMKSPEYQKMQFDLLKTPEYRKEIMMIMTEALQLPTFRLLFQDSMKEAVKQAGGGDKEKIGKTQGTSAKGQSGKGDQEGSQKDKQSDSSNGENENSGGSSS</sequence>
<accession>A0A117SXD7</accession>
<keyword evidence="4" id="KW-1185">Reference proteome</keyword>
<feature type="region of interest" description="Disordered" evidence="1">
    <location>
        <begin position="221"/>
        <end position="273"/>
    </location>
</feature>
<feature type="compositionally biased region" description="Low complexity" evidence="1">
    <location>
        <begin position="33"/>
        <end position="53"/>
    </location>
</feature>
<proteinExistence type="predicted"/>
<feature type="compositionally biased region" description="Basic and acidic residues" evidence="1">
    <location>
        <begin position="221"/>
        <end position="233"/>
    </location>
</feature>
<dbReference type="PROSITE" id="PS51257">
    <property type="entry name" value="PROKAR_LIPOPROTEIN"/>
    <property type="match status" value="1"/>
</dbReference>
<evidence type="ECO:0000256" key="1">
    <source>
        <dbReference type="SAM" id="MobiDB-lite"/>
    </source>
</evidence>
<dbReference type="Proteomes" id="UP000053557">
    <property type="component" value="Unassembled WGS sequence"/>
</dbReference>
<dbReference type="Pfam" id="PF17898">
    <property type="entry name" value="GerD"/>
    <property type="match status" value="1"/>
</dbReference>
<feature type="compositionally biased region" description="Basic and acidic residues" evidence="1">
    <location>
        <begin position="247"/>
        <end position="258"/>
    </location>
</feature>
<feature type="domain" description="Spore germination GerD central core" evidence="2">
    <location>
        <begin position="109"/>
        <end position="221"/>
    </location>
</feature>